<dbReference type="Proteomes" id="UP000481947">
    <property type="component" value="Unassembled WGS sequence"/>
</dbReference>
<feature type="domain" description="KfrA N-terminal DNA-binding" evidence="2">
    <location>
        <begin position="8"/>
        <end position="108"/>
    </location>
</feature>
<reference evidence="3 4" key="1">
    <citation type="submission" date="2019-09" db="EMBL/GenBank/DDBJ databases">
        <title>Identification of Malikia spinosa a prominent benzene-, toluene-, and ethylbenzene-degrading bacterium: enrichment, isolation and whole genome sequencing.</title>
        <authorList>
            <person name="Tancsics A."/>
            <person name="Revesz F."/>
            <person name="Kriszt B."/>
        </authorList>
    </citation>
    <scope>NUCLEOTIDE SEQUENCE [LARGE SCALE GENOMIC DNA]</scope>
    <source>
        <strain evidence="3 4">AB6</strain>
    </source>
</reference>
<sequence length="299" mass="32035">MGREATITPEQVHAIADAIKAEGGKPTLRAVRERLGSGSMGTVATLLQQWRSGQERQTATHLVLPPSLQRVILEFMASELSAARAPLEAELAEQQQAAADLATENERQTGTIEGQAGALEALAAEKATAEGKAEQLATDLSGAKEEAIRERQAAEQARTELAKAMLRLEAMPRLEDDLAVIRGELARERQGRIEAEQQAAVLAAQKTDLAGRLADAKADIERVSQQLDKVQARAEQQAEALADARVSIQTYLAREKDLAVQIDTVRKDAEQARAAAQVAGEEAAQLRGKFDAVAKPKAG</sequence>
<dbReference type="InterPro" id="IPR021104">
    <property type="entry name" value="KfrA_DNA-bd_N"/>
</dbReference>
<dbReference type="AlphaFoldDB" id="A0A7C9MS16"/>
<proteinExistence type="predicted"/>
<keyword evidence="1" id="KW-0175">Coiled coil</keyword>
<comment type="caution">
    <text evidence="3">The sequence shown here is derived from an EMBL/GenBank/DDBJ whole genome shotgun (WGS) entry which is preliminary data.</text>
</comment>
<evidence type="ECO:0000256" key="1">
    <source>
        <dbReference type="SAM" id="Coils"/>
    </source>
</evidence>
<organism evidence="3 4">
    <name type="scientific">Malikia spinosa</name>
    <dbReference type="NCBI Taxonomy" id="86180"/>
    <lineage>
        <taxon>Bacteria</taxon>
        <taxon>Pseudomonadati</taxon>
        <taxon>Pseudomonadota</taxon>
        <taxon>Betaproteobacteria</taxon>
        <taxon>Burkholderiales</taxon>
        <taxon>Comamonadaceae</taxon>
        <taxon>Malikia</taxon>
    </lineage>
</organism>
<accession>A0A7C9MS16</accession>
<dbReference type="RefSeq" id="WP_161125230.1">
    <property type="nucleotide sequence ID" value="NZ_VYSB01000009.1"/>
</dbReference>
<name>A0A7C9MS16_9BURK</name>
<protein>
    <submittedName>
        <fullName evidence="3">Mucin-associated surface protein</fullName>
    </submittedName>
</protein>
<dbReference type="Pfam" id="PF11740">
    <property type="entry name" value="KfrA_N"/>
    <property type="match status" value="1"/>
</dbReference>
<dbReference type="EMBL" id="VYSB01000009">
    <property type="protein sequence ID" value="MYZ52378.1"/>
    <property type="molecule type" value="Genomic_DNA"/>
</dbReference>
<evidence type="ECO:0000313" key="3">
    <source>
        <dbReference type="EMBL" id="MYZ52378.1"/>
    </source>
</evidence>
<evidence type="ECO:0000313" key="4">
    <source>
        <dbReference type="Proteomes" id="UP000481947"/>
    </source>
</evidence>
<feature type="coiled-coil region" evidence="1">
    <location>
        <begin position="206"/>
        <end position="240"/>
    </location>
</feature>
<evidence type="ECO:0000259" key="2">
    <source>
        <dbReference type="Pfam" id="PF11740"/>
    </source>
</evidence>
<gene>
    <name evidence="3" type="ORF">F5985_09580</name>
</gene>
<feature type="coiled-coil region" evidence="1">
    <location>
        <begin position="119"/>
        <end position="171"/>
    </location>
</feature>